<dbReference type="Gene3D" id="3.20.20.70">
    <property type="entry name" value="Aldolase class I"/>
    <property type="match status" value="1"/>
</dbReference>
<feature type="binding site" evidence="10">
    <location>
        <position position="95"/>
    </location>
    <ligand>
        <name>Mg(2+)</name>
        <dbReference type="ChEBI" id="CHEBI:18420"/>
    </ligand>
</feature>
<comment type="function">
    <text evidence="1 10">Condenses 4-methyl-5-(beta-hydroxyethyl)thiazole monophosphate (THZ-P) and 2-methyl-4-amino-5-hydroxymethyl pyrimidine pyrophosphate (HMP-PP) to form thiamine monophosphate (TMP).</text>
</comment>
<name>S4XC65_9CORY</name>
<feature type="binding site" evidence="10">
    <location>
        <position position="76"/>
    </location>
    <ligand>
        <name>4-amino-2-methyl-5-(diphosphooxymethyl)pyrimidine</name>
        <dbReference type="ChEBI" id="CHEBI:57841"/>
    </ligand>
</feature>
<dbReference type="Proteomes" id="UP000014809">
    <property type="component" value="Chromosome"/>
</dbReference>
<evidence type="ECO:0000313" key="15">
    <source>
        <dbReference type="Proteomes" id="UP000014809"/>
    </source>
</evidence>
<dbReference type="GO" id="GO:0000287">
    <property type="term" value="F:magnesium ion binding"/>
    <property type="evidence" value="ECO:0007669"/>
    <property type="project" value="UniProtKB-UniRule"/>
</dbReference>
<dbReference type="InterPro" id="IPR034291">
    <property type="entry name" value="TMP_synthase"/>
</dbReference>
<evidence type="ECO:0000256" key="6">
    <source>
        <dbReference type="ARBA" id="ARBA00022977"/>
    </source>
</evidence>
<comment type="catalytic activity">
    <reaction evidence="8 10 11">
        <text>2-(2-carboxy-4-methylthiazol-5-yl)ethyl phosphate + 4-amino-2-methyl-5-(diphosphooxymethyl)pyrimidine + 2 H(+) = thiamine phosphate + CO2 + diphosphate</text>
        <dbReference type="Rhea" id="RHEA:47848"/>
        <dbReference type="ChEBI" id="CHEBI:15378"/>
        <dbReference type="ChEBI" id="CHEBI:16526"/>
        <dbReference type="ChEBI" id="CHEBI:33019"/>
        <dbReference type="ChEBI" id="CHEBI:37575"/>
        <dbReference type="ChEBI" id="CHEBI:57841"/>
        <dbReference type="ChEBI" id="CHEBI:62890"/>
        <dbReference type="EC" id="2.5.1.3"/>
    </reaction>
</comment>
<evidence type="ECO:0000256" key="1">
    <source>
        <dbReference type="ARBA" id="ARBA00003814"/>
    </source>
</evidence>
<evidence type="ECO:0000256" key="5">
    <source>
        <dbReference type="ARBA" id="ARBA00022842"/>
    </source>
</evidence>
<dbReference type="HAMAP" id="MF_00097">
    <property type="entry name" value="TMP_synthase"/>
    <property type="match status" value="1"/>
</dbReference>
<comment type="catalytic activity">
    <reaction evidence="7 10 11">
        <text>4-methyl-5-(2-phosphooxyethyl)-thiazole + 4-amino-2-methyl-5-(diphosphooxymethyl)pyrimidine + H(+) = thiamine phosphate + diphosphate</text>
        <dbReference type="Rhea" id="RHEA:22328"/>
        <dbReference type="ChEBI" id="CHEBI:15378"/>
        <dbReference type="ChEBI" id="CHEBI:33019"/>
        <dbReference type="ChEBI" id="CHEBI:37575"/>
        <dbReference type="ChEBI" id="CHEBI:57841"/>
        <dbReference type="ChEBI" id="CHEBI:58296"/>
        <dbReference type="EC" id="2.5.1.3"/>
    </reaction>
</comment>
<dbReference type="eggNOG" id="COG0352">
    <property type="taxonomic scope" value="Bacteria"/>
</dbReference>
<evidence type="ECO:0000256" key="8">
    <source>
        <dbReference type="ARBA" id="ARBA00047851"/>
    </source>
</evidence>
<evidence type="ECO:0000256" key="7">
    <source>
        <dbReference type="ARBA" id="ARBA00047334"/>
    </source>
</evidence>
<dbReference type="EC" id="2.5.1.3" evidence="10"/>
<keyword evidence="3 10" id="KW-0808">Transferase</keyword>
<keyword evidence="5 10" id="KW-0460">Magnesium</keyword>
<evidence type="ECO:0000256" key="4">
    <source>
        <dbReference type="ARBA" id="ARBA00022723"/>
    </source>
</evidence>
<dbReference type="InterPro" id="IPR013785">
    <property type="entry name" value="Aldolase_TIM"/>
</dbReference>
<evidence type="ECO:0000256" key="11">
    <source>
        <dbReference type="RuleBase" id="RU003826"/>
    </source>
</evidence>
<evidence type="ECO:0000259" key="13">
    <source>
        <dbReference type="Pfam" id="PF02581"/>
    </source>
</evidence>
<dbReference type="GO" id="GO:0004789">
    <property type="term" value="F:thiamine-phosphate diphosphorylase activity"/>
    <property type="evidence" value="ECO:0007669"/>
    <property type="project" value="UniProtKB-UniRule"/>
</dbReference>
<comment type="cofactor">
    <cofactor evidence="10">
        <name>Mg(2+)</name>
        <dbReference type="ChEBI" id="CHEBI:18420"/>
    </cofactor>
    <text evidence="10">Binds 1 Mg(2+) ion per subunit.</text>
</comment>
<feature type="binding site" evidence="10">
    <location>
        <position position="77"/>
    </location>
    <ligand>
        <name>Mg(2+)</name>
        <dbReference type="ChEBI" id="CHEBI:18420"/>
    </ligand>
</feature>
<dbReference type="HOGENOM" id="CLU_018272_3_2_11"/>
<evidence type="ECO:0000256" key="12">
    <source>
        <dbReference type="RuleBase" id="RU004253"/>
    </source>
</evidence>
<protein>
    <recommendedName>
        <fullName evidence="10">Thiamine-phosphate synthase</fullName>
        <shortName evidence="10">TP synthase</shortName>
        <shortName evidence="10">TPS</shortName>
        <ecNumber evidence="10">2.5.1.3</ecNumber>
    </recommendedName>
    <alternativeName>
        <fullName evidence="10">Thiamine-phosphate pyrophosphorylase</fullName>
        <shortName evidence="10">TMP pyrophosphorylase</shortName>
        <shortName evidence="10">TMP-PPase</shortName>
    </alternativeName>
</protein>
<keyword evidence="6 10" id="KW-0784">Thiamine biosynthesis</keyword>
<keyword evidence="14" id="KW-0418">Kinase</keyword>
<proteinExistence type="inferred from homology"/>
<dbReference type="AlphaFoldDB" id="S4XC65"/>
<dbReference type="KEGG" id="cter:A606_05325"/>
<organism evidence="14 15">
    <name type="scientific">Corynebacterium terpenotabidum Y-11</name>
    <dbReference type="NCBI Taxonomy" id="1200352"/>
    <lineage>
        <taxon>Bacteria</taxon>
        <taxon>Bacillati</taxon>
        <taxon>Actinomycetota</taxon>
        <taxon>Actinomycetes</taxon>
        <taxon>Mycobacteriales</taxon>
        <taxon>Corynebacteriaceae</taxon>
        <taxon>Corynebacterium</taxon>
    </lineage>
</organism>
<evidence type="ECO:0000256" key="3">
    <source>
        <dbReference type="ARBA" id="ARBA00022679"/>
    </source>
</evidence>
<evidence type="ECO:0000256" key="2">
    <source>
        <dbReference type="ARBA" id="ARBA00005165"/>
    </source>
</evidence>
<dbReference type="PATRIC" id="fig|1200352.3.peg.1077"/>
<dbReference type="CDD" id="cd00564">
    <property type="entry name" value="TMP_TenI"/>
    <property type="match status" value="1"/>
</dbReference>
<comment type="similarity">
    <text evidence="10 11">Belongs to the thiamine-phosphate synthase family.</text>
</comment>
<comment type="caution">
    <text evidence="10">Lacks conserved residue(s) required for the propagation of feature annotation.</text>
</comment>
<feature type="binding site" evidence="10">
    <location>
        <begin position="146"/>
        <end position="148"/>
    </location>
    <ligand>
        <name>2-[(2R,5Z)-2-carboxy-4-methylthiazol-5(2H)-ylidene]ethyl phosphate</name>
        <dbReference type="ChEBI" id="CHEBI:62899"/>
    </ligand>
</feature>
<feature type="domain" description="Thiamine phosphate synthase/TenI" evidence="13">
    <location>
        <begin position="14"/>
        <end position="203"/>
    </location>
</feature>
<dbReference type="InterPro" id="IPR022998">
    <property type="entry name" value="ThiamineP_synth_TenI"/>
</dbReference>
<dbReference type="GO" id="GO:0009229">
    <property type="term" value="P:thiamine diphosphate biosynthetic process"/>
    <property type="evidence" value="ECO:0007669"/>
    <property type="project" value="UniProtKB-UniRule"/>
</dbReference>
<dbReference type="UniPathway" id="UPA00060">
    <property type="reaction ID" value="UER00141"/>
</dbReference>
<dbReference type="GO" id="GO:0016301">
    <property type="term" value="F:kinase activity"/>
    <property type="evidence" value="ECO:0007669"/>
    <property type="project" value="UniProtKB-KW"/>
</dbReference>
<dbReference type="GO" id="GO:0009228">
    <property type="term" value="P:thiamine biosynthetic process"/>
    <property type="evidence" value="ECO:0007669"/>
    <property type="project" value="UniProtKB-KW"/>
</dbReference>
<feature type="binding site" evidence="10">
    <location>
        <position position="149"/>
    </location>
    <ligand>
        <name>4-amino-2-methyl-5-(diphosphooxymethyl)pyrimidine</name>
        <dbReference type="ChEBI" id="CHEBI:57841"/>
    </ligand>
</feature>
<evidence type="ECO:0000313" key="14">
    <source>
        <dbReference type="EMBL" id="AGP30712.1"/>
    </source>
</evidence>
<dbReference type="SUPFAM" id="SSF51391">
    <property type="entry name" value="Thiamin phosphate synthase"/>
    <property type="match status" value="1"/>
</dbReference>
<sequence length="229" mass="23926">MTTEPATGHIDWSLYLVTDPDLGGGPDQVPTIVDAAVRGGVSVVQLRDKSADPTEFTARAATLARSLAGRVPLFVNDRVGAAIDLGLHLHIGQDDMPYRQARALLPDHLMIGLSVENGEHLEAVARDLRDGVRPPDVLGIGPVEQTSTKPDAAAPLGIVGVRRLASLARDLGIPSVAIGHVGLTNAADLVRTGVDGLCTVSAVMSATDPQASATALHTIITRTRQEILP</sequence>
<dbReference type="EMBL" id="CP003696">
    <property type="protein sequence ID" value="AGP30712.1"/>
    <property type="molecule type" value="Genomic_DNA"/>
</dbReference>
<dbReference type="Pfam" id="PF02581">
    <property type="entry name" value="TMP-TENI"/>
    <property type="match status" value="1"/>
</dbReference>
<dbReference type="OrthoDB" id="3243336at2"/>
<comment type="catalytic activity">
    <reaction evidence="9 10 11">
        <text>2-[(2R,5Z)-2-carboxy-4-methylthiazol-5(2H)-ylidene]ethyl phosphate + 4-amino-2-methyl-5-(diphosphooxymethyl)pyrimidine + 2 H(+) = thiamine phosphate + CO2 + diphosphate</text>
        <dbReference type="Rhea" id="RHEA:47844"/>
        <dbReference type="ChEBI" id="CHEBI:15378"/>
        <dbReference type="ChEBI" id="CHEBI:16526"/>
        <dbReference type="ChEBI" id="CHEBI:33019"/>
        <dbReference type="ChEBI" id="CHEBI:37575"/>
        <dbReference type="ChEBI" id="CHEBI:57841"/>
        <dbReference type="ChEBI" id="CHEBI:62899"/>
        <dbReference type="EC" id="2.5.1.3"/>
    </reaction>
</comment>
<keyword evidence="4 10" id="KW-0479">Metal-binding</keyword>
<dbReference type="NCBIfam" id="TIGR00693">
    <property type="entry name" value="thiE"/>
    <property type="match status" value="1"/>
</dbReference>
<dbReference type="RefSeq" id="WP_020441074.1">
    <property type="nucleotide sequence ID" value="NC_021663.1"/>
</dbReference>
<accession>S4XC65</accession>
<dbReference type="PANTHER" id="PTHR20857:SF23">
    <property type="entry name" value="THIAMINE BIOSYNTHETIC BIFUNCTIONAL ENZYME"/>
    <property type="match status" value="1"/>
</dbReference>
<comment type="pathway">
    <text evidence="2 10 12">Cofactor biosynthesis; thiamine diphosphate biosynthesis; thiamine phosphate from 4-amino-2-methyl-5-diphosphomethylpyrimidine and 4-methyl-5-(2-phosphoethyl)-thiazole: step 1/1.</text>
</comment>
<dbReference type="STRING" id="1200352.A606_05325"/>
<gene>
    <name evidence="10" type="primary">thiE</name>
    <name evidence="14" type="ORF">A606_05325</name>
</gene>
<feature type="binding site" evidence="10">
    <location>
        <begin position="200"/>
        <end position="201"/>
    </location>
    <ligand>
        <name>2-[(2R,5Z)-2-carboxy-4-methylthiazol-5(2H)-ylidene]ethyl phosphate</name>
        <dbReference type="ChEBI" id="CHEBI:62899"/>
    </ligand>
</feature>
<feature type="binding site" evidence="10">
    <location>
        <position position="114"/>
    </location>
    <ligand>
        <name>4-amino-2-methyl-5-(diphosphooxymethyl)pyrimidine</name>
        <dbReference type="ChEBI" id="CHEBI:57841"/>
    </ligand>
</feature>
<dbReference type="PANTHER" id="PTHR20857">
    <property type="entry name" value="THIAMINE-PHOSPHATE PYROPHOSPHORYLASE"/>
    <property type="match status" value="1"/>
</dbReference>
<evidence type="ECO:0000256" key="9">
    <source>
        <dbReference type="ARBA" id="ARBA00047883"/>
    </source>
</evidence>
<evidence type="ECO:0000256" key="10">
    <source>
        <dbReference type="HAMAP-Rule" id="MF_00097"/>
    </source>
</evidence>
<feature type="binding site" evidence="10">
    <location>
        <begin position="45"/>
        <end position="49"/>
    </location>
    <ligand>
        <name>4-amino-2-methyl-5-(diphosphooxymethyl)pyrimidine</name>
        <dbReference type="ChEBI" id="CHEBI:57841"/>
    </ligand>
</feature>
<dbReference type="InterPro" id="IPR036206">
    <property type="entry name" value="ThiamineP_synth_sf"/>
</dbReference>
<dbReference type="GO" id="GO:0005737">
    <property type="term" value="C:cytoplasm"/>
    <property type="evidence" value="ECO:0007669"/>
    <property type="project" value="TreeGrafter"/>
</dbReference>
<reference evidence="14 15" key="1">
    <citation type="submission" date="2012-06" db="EMBL/GenBank/DDBJ databases">
        <title>Complete genome sequence of Corynebacterium terpenotabidum Y-11 (=DSM 44721).</title>
        <authorList>
            <person name="Ruckert C."/>
            <person name="Albersmeier A."/>
            <person name="Al-Dilaimi A."/>
            <person name="Szczepanowski R."/>
            <person name="Kalinowski J."/>
        </authorList>
    </citation>
    <scope>NUCLEOTIDE SEQUENCE [LARGE SCALE GENOMIC DNA]</scope>
    <source>
        <strain evidence="14 15">Y-11</strain>
    </source>
</reference>
<keyword evidence="15" id="KW-1185">Reference proteome</keyword>